<keyword evidence="2" id="KW-1185">Reference proteome</keyword>
<dbReference type="EMBL" id="QKYT01000040">
    <property type="protein sequence ID" value="RIA96694.1"/>
    <property type="molecule type" value="Genomic_DNA"/>
</dbReference>
<evidence type="ECO:0000313" key="2">
    <source>
        <dbReference type="Proteomes" id="UP000265703"/>
    </source>
</evidence>
<dbReference type="AlphaFoldDB" id="A0A397TPA1"/>
<name>A0A397TPA1_9GLOM</name>
<accession>A0A397TPA1</accession>
<sequence length="362" mass="42119">MNRDSFNNQWLTDYSRPPLTEYRFFYYMPNDGNYYHITCKVILQGTVPSGDRDHYDYGFFYDDSTPNYYVTCKLLSHFLIENILNGMNLDMNNLKQKESLSLNQKYNLVQGLKHVLPFRLPNYVHKREVRTDLDGNMKSFHRHNTHTILTIDNQNNFDNNVSQQSGIGIENYTHNINNSQQQQVDFNNIPQIPDRETISGYERNTGSFHGNVGMTTQTVLMTDNNLDHLQNEVGEYTHNITNSLQHVDFNNIPQQIPKREDCNRNTNLFHGNVGMTTQTVSITDCQSNFNNDLSHRNEVEGYDPKQHVDLNNDFPQFHIPDDNLLNENVGNDVVMVMSQPVLTSEFNQNYDDDDQAINSQQQ</sequence>
<dbReference type="Proteomes" id="UP000265703">
    <property type="component" value="Unassembled WGS sequence"/>
</dbReference>
<gene>
    <name evidence="1" type="ORF">C1645_857202</name>
</gene>
<evidence type="ECO:0000313" key="1">
    <source>
        <dbReference type="EMBL" id="RIA96694.1"/>
    </source>
</evidence>
<protein>
    <submittedName>
        <fullName evidence="1">Uncharacterized protein</fullName>
    </submittedName>
</protein>
<organism evidence="1 2">
    <name type="scientific">Glomus cerebriforme</name>
    <dbReference type="NCBI Taxonomy" id="658196"/>
    <lineage>
        <taxon>Eukaryota</taxon>
        <taxon>Fungi</taxon>
        <taxon>Fungi incertae sedis</taxon>
        <taxon>Mucoromycota</taxon>
        <taxon>Glomeromycotina</taxon>
        <taxon>Glomeromycetes</taxon>
        <taxon>Glomerales</taxon>
        <taxon>Glomeraceae</taxon>
        <taxon>Glomus</taxon>
    </lineage>
</organism>
<comment type="caution">
    <text evidence="1">The sequence shown here is derived from an EMBL/GenBank/DDBJ whole genome shotgun (WGS) entry which is preliminary data.</text>
</comment>
<reference evidence="1 2" key="1">
    <citation type="submission" date="2018-06" db="EMBL/GenBank/DDBJ databases">
        <title>Comparative genomics reveals the genomic features of Rhizophagus irregularis, R. cerebriforme, R. diaphanum and Gigaspora rosea, and their symbiotic lifestyle signature.</title>
        <authorList>
            <person name="Morin E."/>
            <person name="San Clemente H."/>
            <person name="Chen E.C.H."/>
            <person name="De La Providencia I."/>
            <person name="Hainaut M."/>
            <person name="Kuo A."/>
            <person name="Kohler A."/>
            <person name="Murat C."/>
            <person name="Tang N."/>
            <person name="Roy S."/>
            <person name="Loubradou J."/>
            <person name="Henrissat B."/>
            <person name="Grigoriev I.V."/>
            <person name="Corradi N."/>
            <person name="Roux C."/>
            <person name="Martin F.M."/>
        </authorList>
    </citation>
    <scope>NUCLEOTIDE SEQUENCE [LARGE SCALE GENOMIC DNA]</scope>
    <source>
        <strain evidence="1 2">DAOM 227022</strain>
    </source>
</reference>
<dbReference type="OrthoDB" id="2315924at2759"/>
<proteinExistence type="predicted"/>